<dbReference type="SUPFAM" id="SSF55729">
    <property type="entry name" value="Acyl-CoA N-acyltransferases (Nat)"/>
    <property type="match status" value="1"/>
</dbReference>
<reference evidence="5" key="1">
    <citation type="submission" date="2016-10" db="EMBL/GenBank/DDBJ databases">
        <authorList>
            <person name="Varghese N."/>
            <person name="Submissions S."/>
        </authorList>
    </citation>
    <scope>NUCLEOTIDE SEQUENCE [LARGE SCALE GENOMIC DNA]</scope>
    <source>
        <strain evidence="5">DSM 24213</strain>
    </source>
</reference>
<dbReference type="GO" id="GO:0006527">
    <property type="term" value="P:L-arginine catabolic process"/>
    <property type="evidence" value="ECO:0007669"/>
    <property type="project" value="InterPro"/>
</dbReference>
<evidence type="ECO:0000256" key="2">
    <source>
        <dbReference type="ARBA" id="ARBA00022679"/>
    </source>
</evidence>
<dbReference type="OrthoDB" id="21121at2"/>
<organism evidence="4 5">
    <name type="scientific">Halopseudomonas yangmingensis</name>
    <dbReference type="NCBI Taxonomy" id="1720063"/>
    <lineage>
        <taxon>Bacteria</taxon>
        <taxon>Pseudomonadati</taxon>
        <taxon>Pseudomonadota</taxon>
        <taxon>Gammaproteobacteria</taxon>
        <taxon>Pseudomonadales</taxon>
        <taxon>Pseudomonadaceae</taxon>
        <taxon>Halopseudomonas</taxon>
    </lineage>
</organism>
<dbReference type="AlphaFoldDB" id="A0A1I4NLI2"/>
<sequence length="339" mass="36624">MLLQRLCRISDLDAIERLAAGSPVSLTSLPADRKRLSEMIEASESAMAAEVGMSGEERYLFVTEDSDTGELVGCSGIVAAAGFSEPFYALRNEMSVHVSRELGLHNRIHALSLCHDLTGHSLLFGCWLDAACNDAAAFELNARGRLLFIAAHPQRFADTLAAELPGVSDAEGNSPFWDALGRHFFAVSYSEAERIGSQRGRSLLGELMPGYPVYVPMLPEAAQEVIGQPHPAVAELFDCLIGEGFEGDNYVDLFDAGPLLQGRTASLASTARGQLAQVRLGQGACGSRRWLVANQQVADFRAASLWLDWQPGEPLQLDARQADLLKVADGDTLRLVPEV</sequence>
<dbReference type="InterPro" id="IPR007041">
    <property type="entry name" value="Arg_succinylTrfase_AstA/AruG"/>
</dbReference>
<keyword evidence="5" id="KW-1185">Reference proteome</keyword>
<evidence type="ECO:0000313" key="5">
    <source>
        <dbReference type="Proteomes" id="UP000243629"/>
    </source>
</evidence>
<dbReference type="EMBL" id="FOUI01000001">
    <property type="protein sequence ID" value="SFM16033.1"/>
    <property type="molecule type" value="Genomic_DNA"/>
</dbReference>
<dbReference type="Proteomes" id="UP000243629">
    <property type="component" value="Unassembled WGS sequence"/>
</dbReference>
<keyword evidence="1" id="KW-0056">Arginine metabolism</keyword>
<dbReference type="InterPro" id="IPR016181">
    <property type="entry name" value="Acyl_CoA_acyltransferase"/>
</dbReference>
<dbReference type="PANTHER" id="PTHR30420:SF1">
    <property type="entry name" value="ARGININE N-SUCCINYLTRANSFERASE"/>
    <property type="match status" value="1"/>
</dbReference>
<dbReference type="Pfam" id="PF04958">
    <property type="entry name" value="AstA"/>
    <property type="match status" value="1"/>
</dbReference>
<dbReference type="GO" id="GO:0008791">
    <property type="term" value="F:arginine N-succinyltransferase activity"/>
    <property type="evidence" value="ECO:0007669"/>
    <property type="project" value="InterPro"/>
</dbReference>
<dbReference type="RefSeq" id="WP_093471878.1">
    <property type="nucleotide sequence ID" value="NZ_FOUI01000001.1"/>
</dbReference>
<protein>
    <submittedName>
        <fullName evidence="4">Arginine N-succinyltransferase</fullName>
    </submittedName>
</protein>
<keyword evidence="3" id="KW-0012">Acyltransferase</keyword>
<evidence type="ECO:0000313" key="4">
    <source>
        <dbReference type="EMBL" id="SFM16033.1"/>
    </source>
</evidence>
<dbReference type="Gene3D" id="2.40.40.20">
    <property type="match status" value="1"/>
</dbReference>
<proteinExistence type="predicted"/>
<dbReference type="STRING" id="1720063.SAMN05216217_101384"/>
<dbReference type="NCBIfam" id="TIGR03243">
    <property type="entry name" value="arg_catab_AOST"/>
    <property type="match status" value="1"/>
</dbReference>
<evidence type="ECO:0000256" key="3">
    <source>
        <dbReference type="ARBA" id="ARBA00023315"/>
    </source>
</evidence>
<name>A0A1I4NLI2_9GAMM</name>
<evidence type="ECO:0000256" key="1">
    <source>
        <dbReference type="ARBA" id="ARBA00022503"/>
    </source>
</evidence>
<gene>
    <name evidence="4" type="ORF">SAMN05216217_101384</name>
</gene>
<dbReference type="PANTHER" id="PTHR30420">
    <property type="entry name" value="N-SUCCINYLARGININE DIHYDROLASE"/>
    <property type="match status" value="1"/>
</dbReference>
<accession>A0A1I4NLI2</accession>
<keyword evidence="2 4" id="KW-0808">Transferase</keyword>